<dbReference type="EMBL" id="BANI01000062">
    <property type="protein sequence ID" value="GAN96422.1"/>
    <property type="molecule type" value="Genomic_DNA"/>
</dbReference>
<proteinExistence type="predicted"/>
<protein>
    <submittedName>
        <fullName evidence="1">ABC transporter</fullName>
    </submittedName>
</protein>
<organism evidence="1 2">
    <name type="scientific">Komagataeibacter europaeus NBRC 3261</name>
    <dbReference type="NCBI Taxonomy" id="1234669"/>
    <lineage>
        <taxon>Bacteria</taxon>
        <taxon>Pseudomonadati</taxon>
        <taxon>Pseudomonadota</taxon>
        <taxon>Alphaproteobacteria</taxon>
        <taxon>Acetobacterales</taxon>
        <taxon>Acetobacteraceae</taxon>
        <taxon>Komagataeibacter</taxon>
    </lineage>
</organism>
<dbReference type="SUPFAM" id="SSF52540">
    <property type="entry name" value="P-loop containing nucleoside triphosphate hydrolases"/>
    <property type="match status" value="1"/>
</dbReference>
<comment type="caution">
    <text evidence="1">The sequence shown here is derived from an EMBL/GenBank/DDBJ whole genome shotgun (WGS) entry which is preliminary data.</text>
</comment>
<dbReference type="Proteomes" id="UP000032675">
    <property type="component" value="Unassembled WGS sequence"/>
</dbReference>
<sequence length="231" mass="25860">MTANAPLLELRNVVPSFEETGLMPAPYNLRIMPGECAVVDCRDFERAAMFADLCSGMVSLTQGTIKFMGLDWAALRDRQLNALRGRIGRISRNSSWLNLFGTHLNIMLPHLYHTTDPFDNAVLHATELGHRFGFPGLPTSAPDRLSGADLARAACVRAFMGRPDLLVLEDISDTLPEENILPFFEMMTAARDRGCGVLWFVRSAAAWHEYRKAVNIHMRLLDEGLFPMRVV</sequence>
<reference evidence="1 2" key="1">
    <citation type="submission" date="2012-11" db="EMBL/GenBank/DDBJ databases">
        <title>Whole genome sequence of Gluconacetobacter europaeus NBRC3261.</title>
        <authorList>
            <person name="Azuma Y."/>
            <person name="Higashiura N."/>
            <person name="Hirakawa H."/>
            <person name="Matsushita K."/>
        </authorList>
    </citation>
    <scope>NUCLEOTIDE SEQUENCE [LARGE SCALE GENOMIC DNA]</scope>
    <source>
        <strain evidence="1 2">NBRC 3261</strain>
    </source>
</reference>
<dbReference type="Gene3D" id="3.40.50.300">
    <property type="entry name" value="P-loop containing nucleotide triphosphate hydrolases"/>
    <property type="match status" value="1"/>
</dbReference>
<name>A0A0D6PYN3_KOMEU</name>
<evidence type="ECO:0000313" key="2">
    <source>
        <dbReference type="Proteomes" id="UP000032675"/>
    </source>
</evidence>
<gene>
    <name evidence="1" type="ORF">Geu3261_0068_051</name>
</gene>
<dbReference type="RefSeq" id="WP_010509746.1">
    <property type="nucleotide sequence ID" value="NZ_BANI01000062.1"/>
</dbReference>
<dbReference type="AlphaFoldDB" id="A0A0D6PYN3"/>
<evidence type="ECO:0000313" key="1">
    <source>
        <dbReference type="EMBL" id="GAN96422.1"/>
    </source>
</evidence>
<accession>A0A0D6PYN3</accession>
<dbReference type="InterPro" id="IPR027417">
    <property type="entry name" value="P-loop_NTPase"/>
</dbReference>